<feature type="region of interest" description="Disordered" evidence="1">
    <location>
        <begin position="1"/>
        <end position="94"/>
    </location>
</feature>
<feature type="region of interest" description="Disordered" evidence="1">
    <location>
        <begin position="120"/>
        <end position="141"/>
    </location>
</feature>
<evidence type="ECO:0000256" key="1">
    <source>
        <dbReference type="SAM" id="MobiDB-lite"/>
    </source>
</evidence>
<evidence type="ECO:0000313" key="2">
    <source>
        <dbReference type="EMBL" id="TNN50076.1"/>
    </source>
</evidence>
<feature type="compositionally biased region" description="Polar residues" evidence="1">
    <location>
        <begin position="12"/>
        <end position="23"/>
    </location>
</feature>
<dbReference type="Proteomes" id="UP000314294">
    <property type="component" value="Unassembled WGS sequence"/>
</dbReference>
<dbReference type="EMBL" id="SRLO01000632">
    <property type="protein sequence ID" value="TNN50076.1"/>
    <property type="molecule type" value="Genomic_DNA"/>
</dbReference>
<comment type="caution">
    <text evidence="2">The sequence shown here is derived from an EMBL/GenBank/DDBJ whole genome shotgun (WGS) entry which is preliminary data.</text>
</comment>
<reference evidence="2 3" key="1">
    <citation type="submission" date="2019-03" db="EMBL/GenBank/DDBJ databases">
        <title>First draft genome of Liparis tanakae, snailfish: a comprehensive survey of snailfish specific genes.</title>
        <authorList>
            <person name="Kim W."/>
            <person name="Song I."/>
            <person name="Jeong J.-H."/>
            <person name="Kim D."/>
            <person name="Kim S."/>
            <person name="Ryu S."/>
            <person name="Song J.Y."/>
            <person name="Lee S.K."/>
        </authorList>
    </citation>
    <scope>NUCLEOTIDE SEQUENCE [LARGE SCALE GENOMIC DNA]</scope>
    <source>
        <tissue evidence="2">Muscle</tissue>
    </source>
</reference>
<accession>A0A4Z2G953</accession>
<name>A0A4Z2G953_9TELE</name>
<proteinExistence type="predicted"/>
<keyword evidence="3" id="KW-1185">Reference proteome</keyword>
<dbReference type="AlphaFoldDB" id="A0A4Z2G953"/>
<protein>
    <submittedName>
        <fullName evidence="2">Uncharacterized protein</fullName>
    </submittedName>
</protein>
<feature type="compositionally biased region" description="Basic and acidic residues" evidence="1">
    <location>
        <begin position="1"/>
        <end position="11"/>
    </location>
</feature>
<organism evidence="2 3">
    <name type="scientific">Liparis tanakae</name>
    <name type="common">Tanaka's snailfish</name>
    <dbReference type="NCBI Taxonomy" id="230148"/>
    <lineage>
        <taxon>Eukaryota</taxon>
        <taxon>Metazoa</taxon>
        <taxon>Chordata</taxon>
        <taxon>Craniata</taxon>
        <taxon>Vertebrata</taxon>
        <taxon>Euteleostomi</taxon>
        <taxon>Actinopterygii</taxon>
        <taxon>Neopterygii</taxon>
        <taxon>Teleostei</taxon>
        <taxon>Neoteleostei</taxon>
        <taxon>Acanthomorphata</taxon>
        <taxon>Eupercaria</taxon>
        <taxon>Perciformes</taxon>
        <taxon>Cottioidei</taxon>
        <taxon>Cottales</taxon>
        <taxon>Liparidae</taxon>
        <taxon>Liparis</taxon>
    </lineage>
</organism>
<evidence type="ECO:0000313" key="3">
    <source>
        <dbReference type="Proteomes" id="UP000314294"/>
    </source>
</evidence>
<gene>
    <name evidence="2" type="ORF">EYF80_039754</name>
</gene>
<sequence length="141" mass="15388">MWKSHRSETREQQMPTSLYSPTRGQPRCGSVVEHTKTLKPVLQSRKFSGSGYSDGTADAGVDSTTTTTTTTTPRSSTCEYDLGEEGSGGFGSSSSSQVIGIILSSFKSSQRQSRPILRTLAAEPQTPRQHRRDASNSYFVF</sequence>